<dbReference type="GO" id="GO:0047490">
    <property type="term" value="F:pectin lyase activity"/>
    <property type="evidence" value="ECO:0007669"/>
    <property type="project" value="UniProtKB-EC"/>
</dbReference>
<dbReference type="GO" id="GO:0030570">
    <property type="term" value="F:pectate lyase activity"/>
    <property type="evidence" value="ECO:0007669"/>
    <property type="project" value="InterPro"/>
</dbReference>
<keyword evidence="11" id="KW-0119">Carbohydrate metabolism</keyword>
<keyword evidence="11" id="KW-0624">Polysaccharide degradation</keyword>
<dbReference type="EC" id="4.2.2.10" evidence="10"/>
<evidence type="ECO:0000256" key="12">
    <source>
        <dbReference type="SAM" id="SignalP"/>
    </source>
</evidence>
<dbReference type="Proteomes" id="UP000184330">
    <property type="component" value="Unassembled WGS sequence"/>
</dbReference>
<reference evidence="14 15" key="1">
    <citation type="submission" date="2016-03" db="EMBL/GenBank/DDBJ databases">
        <authorList>
            <person name="Ploux O."/>
        </authorList>
    </citation>
    <scope>NUCLEOTIDE SEQUENCE [LARGE SCALE GENOMIC DNA]</scope>
    <source>
        <strain evidence="14 15">UAMH 11012</strain>
    </source>
</reference>
<dbReference type="GO" id="GO:0005576">
    <property type="term" value="C:extracellular region"/>
    <property type="evidence" value="ECO:0007669"/>
    <property type="project" value="UniProtKB-SubCell"/>
</dbReference>
<sequence>MVKLLPFFAATVFFQPAFVLAVGGATGSPQGFASGTTGGGDAAAVTPTTTAELIGYLGDSSPRVIIIDREFDFTNTEGLCNDCAGCIPASDTCGSEGQLSINANGWCGSDPATTVSYDKAAIEGIYVHSNKSIIGKGSNAIFRGKGLRLVNNVQNVIIQNIHFTDLNPEFIWGGDALTLDGTDNIWVDHCKFSLIGRQMIVLGFGPSGRVTISNCEFDGQTSWSASCDGRHYWAILGYGNNDFVTFVGNYIHHTSGRSPRLDYNSLWHAVNNYWYSNSGHVFDVSSGSNALIEGNVFENVTTTLLPDSTPGQVFVPRKSTTGECAKYLNRNCYSNSVISSGSLSGSVTSFMVNFTGHDIAPAIPPSTVKASVLAYAGVGKI</sequence>
<proteinExistence type="inferred from homology"/>
<evidence type="ECO:0000256" key="8">
    <source>
        <dbReference type="ARBA" id="ARBA00036818"/>
    </source>
</evidence>
<evidence type="ECO:0000313" key="15">
    <source>
        <dbReference type="Proteomes" id="UP000184330"/>
    </source>
</evidence>
<keyword evidence="5" id="KW-1015">Disulfide bond</keyword>
<gene>
    <name evidence="14" type="ORF">PAC_06772</name>
</gene>
<organism evidence="14 15">
    <name type="scientific">Phialocephala subalpina</name>
    <dbReference type="NCBI Taxonomy" id="576137"/>
    <lineage>
        <taxon>Eukaryota</taxon>
        <taxon>Fungi</taxon>
        <taxon>Dikarya</taxon>
        <taxon>Ascomycota</taxon>
        <taxon>Pezizomycotina</taxon>
        <taxon>Leotiomycetes</taxon>
        <taxon>Helotiales</taxon>
        <taxon>Mollisiaceae</taxon>
        <taxon>Phialocephala</taxon>
        <taxon>Phialocephala fortinii species complex</taxon>
    </lineage>
</organism>
<evidence type="ECO:0000256" key="3">
    <source>
        <dbReference type="ARBA" id="ARBA00022525"/>
    </source>
</evidence>
<dbReference type="AlphaFoldDB" id="A0A1L7WVW7"/>
<dbReference type="InterPro" id="IPR011050">
    <property type="entry name" value="Pectin_lyase_fold/virulence"/>
</dbReference>
<evidence type="ECO:0000256" key="1">
    <source>
        <dbReference type="ARBA" id="ARBA00004613"/>
    </source>
</evidence>
<keyword evidence="4 12" id="KW-0732">Signal</keyword>
<comment type="function">
    <text evidence="9">Pectinolytic enzymes consist of four classes of enzymes: pectin lyase, polygalacturonase, pectin methylesterase and rhamnogalacturonase. Among pectinolytic enzymes, pectin lyase is the most important in depolymerization of pectin, since it cleaves internal glycosidic bonds of highly methylated pectins.</text>
</comment>
<dbReference type="GO" id="GO:0000272">
    <property type="term" value="P:polysaccharide catabolic process"/>
    <property type="evidence" value="ECO:0007669"/>
    <property type="project" value="UniProtKB-KW"/>
</dbReference>
<evidence type="ECO:0000256" key="9">
    <source>
        <dbReference type="ARBA" id="ARBA00037631"/>
    </source>
</evidence>
<dbReference type="SUPFAM" id="SSF51126">
    <property type="entry name" value="Pectin lyase-like"/>
    <property type="match status" value="1"/>
</dbReference>
<evidence type="ECO:0000256" key="11">
    <source>
        <dbReference type="RuleBase" id="RU361173"/>
    </source>
</evidence>
<comment type="subcellular location">
    <subcellularLocation>
        <location evidence="1 11">Secreted</location>
    </subcellularLocation>
</comment>
<dbReference type="FunFam" id="2.160.20.10:FF:000003">
    <property type="entry name" value="Pectin lyase F"/>
    <property type="match status" value="1"/>
</dbReference>
<evidence type="ECO:0000256" key="7">
    <source>
        <dbReference type="ARBA" id="ARBA00023239"/>
    </source>
</evidence>
<evidence type="ECO:0000256" key="10">
    <source>
        <dbReference type="ARBA" id="ARBA00039082"/>
    </source>
</evidence>
<evidence type="ECO:0000256" key="2">
    <source>
        <dbReference type="ARBA" id="ARBA00010980"/>
    </source>
</evidence>
<keyword evidence="3 11" id="KW-0964">Secreted</keyword>
<evidence type="ECO:0000256" key="5">
    <source>
        <dbReference type="ARBA" id="ARBA00023157"/>
    </source>
</evidence>
<dbReference type="Pfam" id="PF00544">
    <property type="entry name" value="Pectate_lyase_4"/>
    <property type="match status" value="2"/>
</dbReference>
<evidence type="ECO:0000256" key="6">
    <source>
        <dbReference type="ARBA" id="ARBA00023180"/>
    </source>
</evidence>
<feature type="domain" description="Pectate lyase" evidence="13">
    <location>
        <begin position="96"/>
        <end position="303"/>
    </location>
</feature>
<dbReference type="Gene3D" id="2.160.20.10">
    <property type="entry name" value="Single-stranded right-handed beta-helix, Pectin lyase-like"/>
    <property type="match status" value="1"/>
</dbReference>
<keyword evidence="7 11" id="KW-0456">Lyase</keyword>
<evidence type="ECO:0000259" key="13">
    <source>
        <dbReference type="SMART" id="SM00656"/>
    </source>
</evidence>
<evidence type="ECO:0000313" key="14">
    <source>
        <dbReference type="EMBL" id="CZR56883.1"/>
    </source>
</evidence>
<feature type="signal peptide" evidence="12">
    <location>
        <begin position="1"/>
        <end position="21"/>
    </location>
</feature>
<protein>
    <recommendedName>
        <fullName evidence="10">pectin lyase</fullName>
        <ecNumber evidence="10">4.2.2.10</ecNumber>
    </recommendedName>
</protein>
<evidence type="ECO:0000256" key="4">
    <source>
        <dbReference type="ARBA" id="ARBA00022729"/>
    </source>
</evidence>
<accession>A0A1L7WVW7</accession>
<comment type="similarity">
    <text evidence="2 11">Belongs to the polysaccharide lyase 1 family.</text>
</comment>
<dbReference type="InterPro" id="IPR045032">
    <property type="entry name" value="PEL"/>
</dbReference>
<dbReference type="STRING" id="576137.A0A1L7WVW7"/>
<dbReference type="EMBL" id="FJOG01000009">
    <property type="protein sequence ID" value="CZR56883.1"/>
    <property type="molecule type" value="Genomic_DNA"/>
</dbReference>
<dbReference type="PANTHER" id="PTHR31683:SF67">
    <property type="entry name" value="PECTIN LYASE F-RELATED"/>
    <property type="match status" value="1"/>
</dbReference>
<dbReference type="SMART" id="SM00656">
    <property type="entry name" value="Amb_all"/>
    <property type="match status" value="1"/>
</dbReference>
<dbReference type="PANTHER" id="PTHR31683">
    <property type="entry name" value="PECTATE LYASE 18-RELATED"/>
    <property type="match status" value="1"/>
</dbReference>
<feature type="chain" id="PRO_5012950691" description="pectin lyase" evidence="12">
    <location>
        <begin position="22"/>
        <end position="381"/>
    </location>
</feature>
<name>A0A1L7WVW7_9HELO</name>
<dbReference type="InterPro" id="IPR012334">
    <property type="entry name" value="Pectin_lyas_fold"/>
</dbReference>
<comment type="catalytic activity">
    <reaction evidence="8">
        <text>Eliminative cleavage of (1-&gt;4)-alpha-D-galacturonan methyl ester to give oligosaccharides with 4-deoxy-6-O-methyl-alpha-D-galact-4-enuronosyl groups at their non-reducing ends.</text>
        <dbReference type="EC" id="4.2.2.10"/>
    </reaction>
</comment>
<keyword evidence="15" id="KW-1185">Reference proteome</keyword>
<dbReference type="OrthoDB" id="1637350at2759"/>
<keyword evidence="6" id="KW-0325">Glycoprotein</keyword>
<dbReference type="InterPro" id="IPR002022">
    <property type="entry name" value="Pec_lyase"/>
</dbReference>